<protein>
    <recommendedName>
        <fullName evidence="4">PH domain-containing protein</fullName>
    </recommendedName>
</protein>
<dbReference type="AlphaFoldDB" id="A0ABD3F617"/>
<comment type="caution">
    <text evidence="2">The sequence shown here is derived from an EMBL/GenBank/DDBJ whole genome shotgun (WGS) entry which is preliminary data.</text>
</comment>
<sequence>MEVPLHHKTVRLLAVSGKEARHYRLKIRYGTRFQTVTLRAPTSVIYETWWAALETALASPNYVALPVIDARAGQVTIAPVVPARPNASRSKHATTLDTVVEEDLEDESIGIPMLEDGGPSSPTEIDILASWRTWGSLDYFATPQSITGPLSSDSDPETAVDDVNTSTKNDNSNIDRVSVYSDISEFWSRPSQWEDEILQDDPAPATNFTKSPQKLMPQQPQNDDDKWLDEIALYAFRQKVGASRESERRPSRRIAERLHPLLKHALF</sequence>
<gene>
    <name evidence="2" type="ORF">V7S43_013940</name>
</gene>
<keyword evidence="3" id="KW-1185">Reference proteome</keyword>
<name>A0ABD3F617_9STRA</name>
<dbReference type="EMBL" id="JBIMZQ010000038">
    <property type="protein sequence ID" value="KAL3660924.1"/>
    <property type="molecule type" value="Genomic_DNA"/>
</dbReference>
<reference evidence="2 3" key="1">
    <citation type="submission" date="2024-09" db="EMBL/GenBank/DDBJ databases">
        <title>Genome sequencing and assembly of Phytophthora oleae, isolate VK10A, causative agent of rot of olive drupes.</title>
        <authorList>
            <person name="Conti Taguali S."/>
            <person name="Riolo M."/>
            <person name="La Spada F."/>
            <person name="Cacciola S.O."/>
            <person name="Dionisio G."/>
        </authorList>
    </citation>
    <scope>NUCLEOTIDE SEQUENCE [LARGE SCALE GENOMIC DNA]</scope>
    <source>
        <strain evidence="2 3">VK10A</strain>
    </source>
</reference>
<evidence type="ECO:0000313" key="2">
    <source>
        <dbReference type="EMBL" id="KAL3660924.1"/>
    </source>
</evidence>
<feature type="region of interest" description="Disordered" evidence="1">
    <location>
        <begin position="148"/>
        <end position="171"/>
    </location>
</feature>
<evidence type="ECO:0008006" key="4">
    <source>
        <dbReference type="Google" id="ProtNLM"/>
    </source>
</evidence>
<dbReference type="Proteomes" id="UP001632037">
    <property type="component" value="Unassembled WGS sequence"/>
</dbReference>
<proteinExistence type="predicted"/>
<evidence type="ECO:0000256" key="1">
    <source>
        <dbReference type="SAM" id="MobiDB-lite"/>
    </source>
</evidence>
<evidence type="ECO:0000313" key="3">
    <source>
        <dbReference type="Proteomes" id="UP001632037"/>
    </source>
</evidence>
<organism evidence="2 3">
    <name type="scientific">Phytophthora oleae</name>
    <dbReference type="NCBI Taxonomy" id="2107226"/>
    <lineage>
        <taxon>Eukaryota</taxon>
        <taxon>Sar</taxon>
        <taxon>Stramenopiles</taxon>
        <taxon>Oomycota</taxon>
        <taxon>Peronosporomycetes</taxon>
        <taxon>Peronosporales</taxon>
        <taxon>Peronosporaceae</taxon>
        <taxon>Phytophthora</taxon>
    </lineage>
</organism>
<accession>A0ABD3F617</accession>